<name>A0A4Z0Q4W7_9BACT</name>
<dbReference type="InterPro" id="IPR013783">
    <property type="entry name" value="Ig-like_fold"/>
</dbReference>
<evidence type="ECO:0008006" key="3">
    <source>
        <dbReference type="Google" id="ProtNLM"/>
    </source>
</evidence>
<comment type="caution">
    <text evidence="1">The sequence shown here is derived from an EMBL/GenBank/DDBJ whole genome shotgun (WGS) entry which is preliminary data.</text>
</comment>
<sequence>MQKGTENHFSSALSNRSGARFLPLSAMLSFFLLLFPGLTRVFAQAPNVTYQGPLVITQGGTYSGNYRSTDSNVPAISVQTTQPVIIENCIIASAGEMISAVTNGANLTVRNNRGYGLPPTKDNTPRGKFLNSHAAKMLRIENNYMEQTTGINVHTWSGDGSGGQTLTVRYNQAKNIDARYRNGGGTFADFIGLDKVSNLQGVDISWNQVINEPNNSLVGDIIAFYNSGGSASSPMRVHDNYVQGAYPYPATGSEFTGTGMIVDGDQTNTQGFIEAYNNHFVATCNSAMNIAGGHDIYYHHNRIVMAGLMPDGVTRLPSAYCGGAIFNYYGQGGFSNFKVDNQIIGYVHWGRNNPYANRQDEGDYGILIMTNTQHMPNPITPQTEKDEYNIWLGKVSQNGLKIGVGGSSTPTPTNVAPTVSLSVPTTGTVGTALTLNATAADADGSVAKVEFFNGATKLGEDTSAPYSLSFTPTAAATLSLTARATDNVGAATSTAVTSVTVTAATSGGGTGGSTGGTGTPTNATFFRALNVNGSATTVDGLTFEASSGAANVQIGGSPFANQTIALNPATDAARASMIRSSVYGNSYTATVGGVTNGAYQVYLYMWEDNNPVTFSISLEGQTAQSNLSSGSGGSWKRLGPFAANVADGNISIGITAANGGNANLSGIEIWKGSTTAPTNVAPTVSLTAPTTGTVGTALTLNATAADADGSVAKVEFFSGATKLGEDTSAPYSLSFTPTAAATLSLTARATDNAGATTTSSAQSVTVAGATASTRAFYRAININGSAMTLDGNSWQGSTATNYSIGGDLFANQNVTLNPATDATRASMIRSSAYGPSINFSMSAVPTGSYEVYLYVWEDDKAEIFNIAVNGVTAVSNFNSGSAGNWKKLGPFAANVTNGTISVTTSGGWGNLSGVEVWKK</sequence>
<dbReference type="Proteomes" id="UP000297549">
    <property type="component" value="Unassembled WGS sequence"/>
</dbReference>
<gene>
    <name evidence="1" type="ORF">E5K00_07845</name>
</gene>
<protein>
    <recommendedName>
        <fullName evidence="3">CBM6 domain-containing protein</fullName>
    </recommendedName>
</protein>
<dbReference type="Gene3D" id="2.60.120.430">
    <property type="entry name" value="Galactose-binding lectin"/>
    <property type="match status" value="2"/>
</dbReference>
<reference evidence="1 2" key="1">
    <citation type="submission" date="2019-04" db="EMBL/GenBank/DDBJ databases">
        <authorList>
            <person name="Feng G."/>
            <person name="Zhang J."/>
            <person name="Zhu H."/>
        </authorList>
    </citation>
    <scope>NUCLEOTIDE SEQUENCE [LARGE SCALE GENOMIC DNA]</scope>
    <source>
        <strain evidence="1 2">JCM 31653</strain>
    </source>
</reference>
<dbReference type="OrthoDB" id="901313at2"/>
<evidence type="ECO:0000313" key="2">
    <source>
        <dbReference type="Proteomes" id="UP000297549"/>
    </source>
</evidence>
<dbReference type="AlphaFoldDB" id="A0A4Z0Q4W7"/>
<dbReference type="Pfam" id="PF17957">
    <property type="entry name" value="Big_7"/>
    <property type="match status" value="2"/>
</dbReference>
<dbReference type="EMBL" id="SRLC01000001">
    <property type="protein sequence ID" value="TGE25100.1"/>
    <property type="molecule type" value="Genomic_DNA"/>
</dbReference>
<organism evidence="1 2">
    <name type="scientific">Hymenobacter aquaticus</name>
    <dbReference type="NCBI Taxonomy" id="1867101"/>
    <lineage>
        <taxon>Bacteria</taxon>
        <taxon>Pseudomonadati</taxon>
        <taxon>Bacteroidota</taxon>
        <taxon>Cytophagia</taxon>
        <taxon>Cytophagales</taxon>
        <taxon>Hymenobacteraceae</taxon>
        <taxon>Hymenobacter</taxon>
    </lineage>
</organism>
<keyword evidence="2" id="KW-1185">Reference proteome</keyword>
<dbReference type="Gene3D" id="2.60.40.10">
    <property type="entry name" value="Immunoglobulins"/>
    <property type="match status" value="2"/>
</dbReference>
<evidence type="ECO:0000313" key="1">
    <source>
        <dbReference type="EMBL" id="TGE25100.1"/>
    </source>
</evidence>
<proteinExistence type="predicted"/>
<accession>A0A4Z0Q4W7</accession>